<keyword evidence="9" id="KW-1185">Reference proteome</keyword>
<dbReference type="PRINTS" id="PR00377">
    <property type="entry name" value="IMPHPHTASES"/>
</dbReference>
<evidence type="ECO:0000256" key="6">
    <source>
        <dbReference type="ARBA" id="ARBA00022842"/>
    </source>
</evidence>
<dbReference type="OrthoDB" id="9772456at2"/>
<dbReference type="PROSITE" id="PS00630">
    <property type="entry name" value="IMP_2"/>
    <property type="match status" value="1"/>
</dbReference>
<evidence type="ECO:0000313" key="8">
    <source>
        <dbReference type="EMBL" id="GAM14618.1"/>
    </source>
</evidence>
<dbReference type="GO" id="GO:0007165">
    <property type="term" value="P:signal transduction"/>
    <property type="evidence" value="ECO:0007669"/>
    <property type="project" value="TreeGrafter"/>
</dbReference>
<feature type="binding site" evidence="7">
    <location>
        <position position="70"/>
    </location>
    <ligand>
        <name>Mg(2+)</name>
        <dbReference type="ChEBI" id="CHEBI:18420"/>
        <label>1</label>
        <note>catalytic</note>
    </ligand>
</feature>
<evidence type="ECO:0000256" key="4">
    <source>
        <dbReference type="ARBA" id="ARBA00022723"/>
    </source>
</evidence>
<proteinExistence type="predicted"/>
<reference evidence="8 9" key="1">
    <citation type="submission" date="2013-06" db="EMBL/GenBank/DDBJ databases">
        <title>Whole genome shotgun sequence of Bacillus selenatarsenatis SF-1.</title>
        <authorList>
            <person name="Kuroda M."/>
            <person name="Sei K."/>
            <person name="Yamashita M."/>
            <person name="Ike M."/>
        </authorList>
    </citation>
    <scope>NUCLEOTIDE SEQUENCE [LARGE SCALE GENOMIC DNA]</scope>
    <source>
        <strain evidence="8 9">SF-1</strain>
    </source>
</reference>
<dbReference type="EC" id="3.1.3.25" evidence="3"/>
<comment type="cofactor">
    <cofactor evidence="2 7">
        <name>Mg(2+)</name>
        <dbReference type="ChEBI" id="CHEBI:18420"/>
    </cofactor>
</comment>
<dbReference type="Pfam" id="PF00459">
    <property type="entry name" value="Inositol_P"/>
    <property type="match status" value="1"/>
</dbReference>
<dbReference type="InterPro" id="IPR020583">
    <property type="entry name" value="Inositol_monoP_metal-BS"/>
</dbReference>
<dbReference type="STRING" id="1321606.SAMD00020551_2771"/>
<keyword evidence="6 7" id="KW-0460">Magnesium</keyword>
<dbReference type="SUPFAM" id="SSF56655">
    <property type="entry name" value="Carbohydrate phosphatase"/>
    <property type="match status" value="1"/>
</dbReference>
<dbReference type="InterPro" id="IPR020550">
    <property type="entry name" value="Inositol_monophosphatase_CS"/>
</dbReference>
<dbReference type="Gene3D" id="3.30.540.10">
    <property type="entry name" value="Fructose-1,6-Bisphosphatase, subunit A, domain 1"/>
    <property type="match status" value="1"/>
</dbReference>
<dbReference type="PROSITE" id="PS00629">
    <property type="entry name" value="IMP_1"/>
    <property type="match status" value="1"/>
</dbReference>
<gene>
    <name evidence="8" type="ORF">SAMD00020551_2771</name>
</gene>
<comment type="catalytic activity">
    <reaction evidence="1">
        <text>a myo-inositol phosphate + H2O = myo-inositol + phosphate</text>
        <dbReference type="Rhea" id="RHEA:24056"/>
        <dbReference type="ChEBI" id="CHEBI:15377"/>
        <dbReference type="ChEBI" id="CHEBI:17268"/>
        <dbReference type="ChEBI" id="CHEBI:43474"/>
        <dbReference type="ChEBI" id="CHEBI:84139"/>
        <dbReference type="EC" id="3.1.3.25"/>
    </reaction>
</comment>
<dbReference type="GO" id="GO:0006020">
    <property type="term" value="P:inositol metabolic process"/>
    <property type="evidence" value="ECO:0007669"/>
    <property type="project" value="TreeGrafter"/>
</dbReference>
<dbReference type="InterPro" id="IPR000760">
    <property type="entry name" value="Inositol_monophosphatase-like"/>
</dbReference>
<dbReference type="RefSeq" id="WP_041966355.1">
    <property type="nucleotide sequence ID" value="NZ_BASE01000063.1"/>
</dbReference>
<name>A0A0A8X3U7_MESS1</name>
<dbReference type="AlphaFoldDB" id="A0A0A8X3U7"/>
<evidence type="ECO:0000256" key="3">
    <source>
        <dbReference type="ARBA" id="ARBA00013106"/>
    </source>
</evidence>
<dbReference type="GO" id="GO:0046854">
    <property type="term" value="P:phosphatidylinositol phosphate biosynthetic process"/>
    <property type="evidence" value="ECO:0007669"/>
    <property type="project" value="InterPro"/>
</dbReference>
<keyword evidence="4 7" id="KW-0479">Metal-binding</keyword>
<evidence type="ECO:0000256" key="5">
    <source>
        <dbReference type="ARBA" id="ARBA00022801"/>
    </source>
</evidence>
<dbReference type="GO" id="GO:0046872">
    <property type="term" value="F:metal ion binding"/>
    <property type="evidence" value="ECO:0007669"/>
    <property type="project" value="UniProtKB-KW"/>
</dbReference>
<feature type="binding site" evidence="7">
    <location>
        <position position="88"/>
    </location>
    <ligand>
        <name>Mg(2+)</name>
        <dbReference type="ChEBI" id="CHEBI:18420"/>
        <label>1</label>
        <note>catalytic</note>
    </ligand>
</feature>
<accession>A0A0A8X3U7</accession>
<evidence type="ECO:0000313" key="9">
    <source>
        <dbReference type="Proteomes" id="UP000031014"/>
    </source>
</evidence>
<keyword evidence="5 8" id="KW-0378">Hydrolase</keyword>
<evidence type="ECO:0000256" key="7">
    <source>
        <dbReference type="PIRSR" id="PIRSR600760-2"/>
    </source>
</evidence>
<sequence length="267" mass="29888">MEHNLKEIYTYAKSWVKEAGENIRASFPKTLNVTSKSNPNDLVTDIDKETEQYFIEKIKGTYPDHRIMGEEGYGDEVKSLTGVVWIIDPIDGTMNFVHQQRNFAISIGIYVDGEGMIGLIYDVVHDELYHCVKGQGAYLNEVSIPKLTEAKVSEAVIALNAVWVSPNKRIDHELLIPLVKDVRGTRSYGSAAMEMVYVATGRIDAYLTPRLAPWDIAAGIIIIKELGGVTTDLRGEELDMLQQNSLFVSKPGLHGDILKNYLKDGKW</sequence>
<evidence type="ECO:0000256" key="2">
    <source>
        <dbReference type="ARBA" id="ARBA00001946"/>
    </source>
</evidence>
<dbReference type="Gene3D" id="3.40.190.80">
    <property type="match status" value="1"/>
</dbReference>
<comment type="caution">
    <text evidence="8">The sequence shown here is derived from an EMBL/GenBank/DDBJ whole genome shotgun (WGS) entry which is preliminary data.</text>
</comment>
<feature type="binding site" evidence="7">
    <location>
        <position position="90"/>
    </location>
    <ligand>
        <name>Mg(2+)</name>
        <dbReference type="ChEBI" id="CHEBI:18420"/>
        <label>2</label>
    </ligand>
</feature>
<feature type="binding site" evidence="7">
    <location>
        <position position="215"/>
    </location>
    <ligand>
        <name>Mg(2+)</name>
        <dbReference type="ChEBI" id="CHEBI:18420"/>
        <label>1</label>
        <note>catalytic</note>
    </ligand>
</feature>
<evidence type="ECO:0000256" key="1">
    <source>
        <dbReference type="ARBA" id="ARBA00001033"/>
    </source>
</evidence>
<dbReference type="PANTHER" id="PTHR20854">
    <property type="entry name" value="INOSITOL MONOPHOSPHATASE"/>
    <property type="match status" value="1"/>
</dbReference>
<dbReference type="CDD" id="cd01637">
    <property type="entry name" value="IMPase_like"/>
    <property type="match status" value="1"/>
</dbReference>
<organism evidence="8 9">
    <name type="scientific">Mesobacillus selenatarsenatis (strain DSM 18680 / JCM 14380 / FERM P-15431 / SF-1)</name>
    <dbReference type="NCBI Taxonomy" id="1321606"/>
    <lineage>
        <taxon>Bacteria</taxon>
        <taxon>Bacillati</taxon>
        <taxon>Bacillota</taxon>
        <taxon>Bacilli</taxon>
        <taxon>Bacillales</taxon>
        <taxon>Bacillaceae</taxon>
        <taxon>Mesobacillus</taxon>
    </lineage>
</organism>
<dbReference type="Proteomes" id="UP000031014">
    <property type="component" value="Unassembled WGS sequence"/>
</dbReference>
<feature type="binding site" evidence="7">
    <location>
        <position position="91"/>
    </location>
    <ligand>
        <name>Mg(2+)</name>
        <dbReference type="ChEBI" id="CHEBI:18420"/>
        <label>1</label>
        <note>catalytic</note>
    </ligand>
</feature>
<dbReference type="GO" id="GO:0008934">
    <property type="term" value="F:inositol monophosphate 1-phosphatase activity"/>
    <property type="evidence" value="ECO:0007669"/>
    <property type="project" value="TreeGrafter"/>
</dbReference>
<dbReference type="FunFam" id="3.30.540.10:FF:000003">
    <property type="entry name" value="Inositol-1-monophosphatase"/>
    <property type="match status" value="1"/>
</dbReference>
<dbReference type="EMBL" id="BASE01000063">
    <property type="protein sequence ID" value="GAM14618.1"/>
    <property type="molecule type" value="Genomic_DNA"/>
</dbReference>
<dbReference type="PANTHER" id="PTHR20854:SF4">
    <property type="entry name" value="INOSITOL-1-MONOPHOSPHATASE-RELATED"/>
    <property type="match status" value="1"/>
</dbReference>
<protein>
    <recommendedName>
        <fullName evidence="3">inositol-phosphate phosphatase</fullName>
        <ecNumber evidence="3">3.1.3.25</ecNumber>
    </recommendedName>
</protein>